<name>A0AA86TLN0_9EUKA</name>
<reference evidence="1" key="1">
    <citation type="submission" date="2023-06" db="EMBL/GenBank/DDBJ databases">
        <authorList>
            <person name="Kurt Z."/>
        </authorList>
    </citation>
    <scope>NUCLEOTIDE SEQUENCE</scope>
</reference>
<keyword evidence="3" id="KW-1185">Reference proteome</keyword>
<sequence length="146" mass="17197">MKYNQCMHGSSFPYKKCLMALQNCFQHLKINNIFAYIDSGVLRQLIKQSSHFVKNQYSHSTKSSEDMTKLFKMLNQAGQLATNHYIRKNNETGKNKQMTLLVILTDRDISNRGRDQEAHRTVKIPSRMLHNRIWRRTKMQCTNSMI</sequence>
<dbReference type="EMBL" id="CATOUU010000248">
    <property type="protein sequence ID" value="CAI9922344.1"/>
    <property type="molecule type" value="Genomic_DNA"/>
</dbReference>
<dbReference type="AlphaFoldDB" id="A0AA86TLN0"/>
<accession>A0AA86TLN0</accession>
<dbReference type="Proteomes" id="UP001642409">
    <property type="component" value="Unassembled WGS sequence"/>
</dbReference>
<organism evidence="1">
    <name type="scientific">Hexamita inflata</name>
    <dbReference type="NCBI Taxonomy" id="28002"/>
    <lineage>
        <taxon>Eukaryota</taxon>
        <taxon>Metamonada</taxon>
        <taxon>Diplomonadida</taxon>
        <taxon>Hexamitidae</taxon>
        <taxon>Hexamitinae</taxon>
        <taxon>Hexamita</taxon>
    </lineage>
</organism>
<protein>
    <submittedName>
        <fullName evidence="2">Hypothetical_protein</fullName>
    </submittedName>
</protein>
<proteinExistence type="predicted"/>
<reference evidence="2 3" key="2">
    <citation type="submission" date="2024-07" db="EMBL/GenBank/DDBJ databases">
        <authorList>
            <person name="Akdeniz Z."/>
        </authorList>
    </citation>
    <scope>NUCLEOTIDE SEQUENCE [LARGE SCALE GENOMIC DNA]</scope>
</reference>
<evidence type="ECO:0000313" key="3">
    <source>
        <dbReference type="Proteomes" id="UP001642409"/>
    </source>
</evidence>
<gene>
    <name evidence="2" type="ORF">HINF_LOCUS11106</name>
    <name evidence="1" type="ORF">HINF_LOCUS9989</name>
</gene>
<dbReference type="EMBL" id="CAXDID020000024">
    <property type="protein sequence ID" value="CAL5989942.1"/>
    <property type="molecule type" value="Genomic_DNA"/>
</dbReference>
<evidence type="ECO:0000313" key="1">
    <source>
        <dbReference type="EMBL" id="CAI9922344.1"/>
    </source>
</evidence>
<evidence type="ECO:0000313" key="2">
    <source>
        <dbReference type="EMBL" id="CAL5989942.1"/>
    </source>
</evidence>
<comment type="caution">
    <text evidence="1">The sequence shown here is derived from an EMBL/GenBank/DDBJ whole genome shotgun (WGS) entry which is preliminary data.</text>
</comment>